<dbReference type="RefSeq" id="WP_137261940.1">
    <property type="nucleotide sequence ID" value="NZ_SZQL01000008.1"/>
</dbReference>
<keyword evidence="10" id="KW-1185">Reference proteome</keyword>
<dbReference type="Pfam" id="PF12704">
    <property type="entry name" value="MacB_PCD"/>
    <property type="match status" value="2"/>
</dbReference>
<dbReference type="EMBL" id="SZQL01000008">
    <property type="protein sequence ID" value="TKK68261.1"/>
    <property type="molecule type" value="Genomic_DNA"/>
</dbReference>
<accession>A0A4U3KZN2</accession>
<dbReference type="PANTHER" id="PTHR30572:SF18">
    <property type="entry name" value="ABC-TYPE MACROLIDE FAMILY EXPORT SYSTEM PERMEASE COMPONENT 2"/>
    <property type="match status" value="1"/>
</dbReference>
<dbReference type="Proteomes" id="UP000305848">
    <property type="component" value="Unassembled WGS sequence"/>
</dbReference>
<reference evidence="9 10" key="1">
    <citation type="submission" date="2019-05" db="EMBL/GenBank/DDBJ databases">
        <title>Panacibacter sp. strain 17mud1-8 Genome sequencing and assembly.</title>
        <authorList>
            <person name="Chhetri G."/>
        </authorList>
    </citation>
    <scope>NUCLEOTIDE SEQUENCE [LARGE SCALE GENOMIC DNA]</scope>
    <source>
        <strain evidence="9 10">17mud1-8</strain>
    </source>
</reference>
<keyword evidence="2" id="KW-1003">Cell membrane</keyword>
<evidence type="ECO:0000259" key="7">
    <source>
        <dbReference type="Pfam" id="PF02687"/>
    </source>
</evidence>
<dbReference type="Pfam" id="PF02687">
    <property type="entry name" value="FtsX"/>
    <property type="match status" value="2"/>
</dbReference>
<feature type="transmembrane region" description="Helical" evidence="6">
    <location>
        <begin position="744"/>
        <end position="763"/>
    </location>
</feature>
<keyword evidence="3 6" id="KW-0812">Transmembrane</keyword>
<comment type="subcellular location">
    <subcellularLocation>
        <location evidence="1">Cell membrane</location>
        <topology evidence="1">Multi-pass membrane protein</topology>
    </subcellularLocation>
</comment>
<keyword evidence="5 6" id="KW-0472">Membrane</keyword>
<evidence type="ECO:0000256" key="5">
    <source>
        <dbReference type="ARBA" id="ARBA00023136"/>
    </source>
</evidence>
<evidence type="ECO:0000256" key="3">
    <source>
        <dbReference type="ARBA" id="ARBA00022692"/>
    </source>
</evidence>
<keyword evidence="4 6" id="KW-1133">Transmembrane helix</keyword>
<organism evidence="9 10">
    <name type="scientific">Ilyomonas limi</name>
    <dbReference type="NCBI Taxonomy" id="2575867"/>
    <lineage>
        <taxon>Bacteria</taxon>
        <taxon>Pseudomonadati</taxon>
        <taxon>Bacteroidota</taxon>
        <taxon>Chitinophagia</taxon>
        <taxon>Chitinophagales</taxon>
        <taxon>Chitinophagaceae</taxon>
        <taxon>Ilyomonas</taxon>
    </lineage>
</organism>
<dbReference type="PANTHER" id="PTHR30572">
    <property type="entry name" value="MEMBRANE COMPONENT OF TRANSPORTER-RELATED"/>
    <property type="match status" value="1"/>
</dbReference>
<dbReference type="InterPro" id="IPR025857">
    <property type="entry name" value="MacB_PCD"/>
</dbReference>
<evidence type="ECO:0000256" key="6">
    <source>
        <dbReference type="SAM" id="Phobius"/>
    </source>
</evidence>
<feature type="domain" description="MacB-like periplasmic core" evidence="8">
    <location>
        <begin position="455"/>
        <end position="630"/>
    </location>
</feature>
<name>A0A4U3KZN2_9BACT</name>
<dbReference type="AlphaFoldDB" id="A0A4U3KZN2"/>
<feature type="transmembrane region" description="Helical" evidence="6">
    <location>
        <begin position="354"/>
        <end position="373"/>
    </location>
</feature>
<feature type="domain" description="ABC3 transporter permease C-terminal" evidence="7">
    <location>
        <begin position="695"/>
        <end position="804"/>
    </location>
</feature>
<evidence type="ECO:0000313" key="10">
    <source>
        <dbReference type="Proteomes" id="UP000305848"/>
    </source>
</evidence>
<feature type="domain" description="MacB-like periplasmic core" evidence="8">
    <location>
        <begin position="20"/>
        <end position="250"/>
    </location>
</feature>
<evidence type="ECO:0000313" key="9">
    <source>
        <dbReference type="EMBL" id="TKK68261.1"/>
    </source>
</evidence>
<dbReference type="InterPro" id="IPR050250">
    <property type="entry name" value="Macrolide_Exporter_MacB"/>
</dbReference>
<feature type="domain" description="ABC3 transporter permease C-terminal" evidence="7">
    <location>
        <begin position="304"/>
        <end position="420"/>
    </location>
</feature>
<evidence type="ECO:0000259" key="8">
    <source>
        <dbReference type="Pfam" id="PF12704"/>
    </source>
</evidence>
<dbReference type="OrthoDB" id="5933722at2"/>
<dbReference type="GO" id="GO:0022857">
    <property type="term" value="F:transmembrane transporter activity"/>
    <property type="evidence" value="ECO:0007669"/>
    <property type="project" value="TreeGrafter"/>
</dbReference>
<sequence>MFKNYLRIAFRNIFKRKGYSFLNIAGLAIGMSCCLLIFHYVSYEKSYDQFEPDAKQVVRVRLDSYQKGVLAYKSATSYPAIAPTMKRDFPEVDQFCRLIDDELLLSNEAQDKKFSENKGYYADPATIDMFGLHFIRGNPNTALNGPDKIILSESTAKKYFGNGEALGKTLINRNGSHVQPFEVTGIYKDFPANSHLIMNYLVSYATLGQELRIMGDSSNASETAWGWYDFYVYLQLKPGIDYKSLEAKLPAFTDKYINSQGWNKDNNRRVELHLIPLSDIHLYSNYNQEAEVNGNGQAVSFLFLIAIFIICIAWINYINLATARSVERAKEVGVRKVLGALRSTLIRQFLTESFLLNVISLGISLILFFILLHPFDTFTGRATYTGIMLTSNYWLLFFILFFGGTFLSGLYPAFVLSHFKPISVLKGAFKNTTGGLLLRKSLIVVQFVTSVVLIAGTIIVYRQINYMTNQSIGADINQTLVLKGTQTIADSLYQNVYQPFKTAVLQQPGIKSIAASSSVMGDEVYWTNSWKRDGDAQSTAVTLYNLGIDYDFIPSYKMELASGRNFSNQFGTDKKTVIFNENAVKLLGFKSAADAVNQKVIVGGDDTLTIIGVTKNFHQLGLQKNIDPMVLRLTPNISTFYSIKWNGANSQQTIATLRKLWNEYFPKDPFNYFFLDESFGQQYKADMLFGKVFGSFAFLAILIACFGLLGLSAYNVLQRTKEIGIRKVLGASVQSIMVLLSQDFLKLVLISLLLAVPIGWYVMNNWLQDYAYRINISWWIFLTAGLLSLFIALLTIGFQVLKAAVDNPVKSLRTE</sequence>
<evidence type="ECO:0000256" key="4">
    <source>
        <dbReference type="ARBA" id="ARBA00022989"/>
    </source>
</evidence>
<evidence type="ECO:0000256" key="2">
    <source>
        <dbReference type="ARBA" id="ARBA00022475"/>
    </source>
</evidence>
<dbReference type="GO" id="GO:0005886">
    <property type="term" value="C:plasma membrane"/>
    <property type="evidence" value="ECO:0007669"/>
    <property type="project" value="UniProtKB-SubCell"/>
</dbReference>
<feature type="transmembrane region" description="Helical" evidence="6">
    <location>
        <begin position="21"/>
        <end position="41"/>
    </location>
</feature>
<feature type="transmembrane region" description="Helical" evidence="6">
    <location>
        <begin position="298"/>
        <end position="320"/>
    </location>
</feature>
<gene>
    <name evidence="9" type="ORF">FC093_11540</name>
</gene>
<feature type="transmembrane region" description="Helical" evidence="6">
    <location>
        <begin position="778"/>
        <end position="801"/>
    </location>
</feature>
<feature type="transmembrane region" description="Helical" evidence="6">
    <location>
        <begin position="393"/>
        <end position="416"/>
    </location>
</feature>
<proteinExistence type="predicted"/>
<dbReference type="InterPro" id="IPR003838">
    <property type="entry name" value="ABC3_permease_C"/>
</dbReference>
<protein>
    <submittedName>
        <fullName evidence="9">FtsX-like permease family protein</fullName>
    </submittedName>
</protein>
<feature type="transmembrane region" description="Helical" evidence="6">
    <location>
        <begin position="437"/>
        <end position="461"/>
    </location>
</feature>
<evidence type="ECO:0000256" key="1">
    <source>
        <dbReference type="ARBA" id="ARBA00004651"/>
    </source>
</evidence>
<comment type="caution">
    <text evidence="9">The sequence shown here is derived from an EMBL/GenBank/DDBJ whole genome shotgun (WGS) entry which is preliminary data.</text>
</comment>
<feature type="transmembrane region" description="Helical" evidence="6">
    <location>
        <begin position="692"/>
        <end position="717"/>
    </location>
</feature>
<dbReference type="PROSITE" id="PS51257">
    <property type="entry name" value="PROKAR_LIPOPROTEIN"/>
    <property type="match status" value="1"/>
</dbReference>